<comment type="caution">
    <text evidence="3">The sequence shown here is derived from an EMBL/GenBank/DDBJ whole genome shotgun (WGS) entry which is preliminary data.</text>
</comment>
<name>A0A432V015_9HYPH</name>
<protein>
    <submittedName>
        <fullName evidence="3">Oxidoreductase</fullName>
    </submittedName>
</protein>
<proteinExistence type="inferred from homology"/>
<organism evidence="3 4">
    <name type="scientific">Borborobacter arsenicus</name>
    <dbReference type="NCBI Taxonomy" id="1851146"/>
    <lineage>
        <taxon>Bacteria</taxon>
        <taxon>Pseudomonadati</taxon>
        <taxon>Pseudomonadota</taxon>
        <taxon>Alphaproteobacteria</taxon>
        <taxon>Hyphomicrobiales</taxon>
        <taxon>Phyllobacteriaceae</taxon>
        <taxon>Borborobacter</taxon>
    </lineage>
</organism>
<dbReference type="EMBL" id="RKST01000045">
    <property type="protein sequence ID" value="RUM95392.1"/>
    <property type="molecule type" value="Genomic_DNA"/>
</dbReference>
<dbReference type="PANTHER" id="PTHR11091:SF0">
    <property type="entry name" value="MALATE DEHYDROGENASE"/>
    <property type="match status" value="1"/>
</dbReference>
<dbReference type="Gene3D" id="1.10.1530.10">
    <property type="match status" value="1"/>
</dbReference>
<evidence type="ECO:0000256" key="1">
    <source>
        <dbReference type="ARBA" id="ARBA00006056"/>
    </source>
</evidence>
<reference evidence="3 4" key="1">
    <citation type="submission" date="2018-11" db="EMBL/GenBank/DDBJ databases">
        <title>Pseudaminobacter arsenicus sp. nov., an arsenic-resistant bacterium isolated from arsenic-rich aquifers.</title>
        <authorList>
            <person name="Mu Y."/>
        </authorList>
    </citation>
    <scope>NUCLEOTIDE SEQUENCE [LARGE SCALE GENOMIC DNA]</scope>
    <source>
        <strain evidence="3 4">CB3</strain>
    </source>
</reference>
<evidence type="ECO:0000256" key="2">
    <source>
        <dbReference type="ARBA" id="ARBA00023002"/>
    </source>
</evidence>
<dbReference type="InterPro" id="IPR036111">
    <property type="entry name" value="Mal/L-sulfo/L-lacto_DH-like_sf"/>
</dbReference>
<dbReference type="Gene3D" id="3.30.1370.60">
    <property type="entry name" value="Hypothetical oxidoreductase yiak, domain 2"/>
    <property type="match status" value="1"/>
</dbReference>
<dbReference type="GO" id="GO:0016491">
    <property type="term" value="F:oxidoreductase activity"/>
    <property type="evidence" value="ECO:0007669"/>
    <property type="project" value="UniProtKB-KW"/>
</dbReference>
<dbReference type="Proteomes" id="UP000281647">
    <property type="component" value="Unassembled WGS sequence"/>
</dbReference>
<keyword evidence="2" id="KW-0560">Oxidoreductase</keyword>
<evidence type="ECO:0000313" key="4">
    <source>
        <dbReference type="Proteomes" id="UP000281647"/>
    </source>
</evidence>
<dbReference type="InterPro" id="IPR043143">
    <property type="entry name" value="Mal/L-sulf/L-lact_DH-like_NADP"/>
</dbReference>
<accession>A0A432V015</accession>
<dbReference type="AlphaFoldDB" id="A0A432V015"/>
<sequence length="349" mass="37184">MTGIAIRQNDTSHVMVGVDDVFHMALQVLLNAGLSPEQAEPVARVITAGERDECFSHGLYRLPGCVETIKSPKFVPDAVPNIVETSAAVVHADAAYGYSLLAFDRALSIVERKTRSVGVCILAINNCFHFSALWPEIEAMTERGLAAIAMTPSHSWVAPAGGTRPVLGTNPIAFGWPRGKERPYVFDFATSAIARGDIALHKIGGKPIPAGWAVDSDGNSTTDAAVALSGAMLTFGGHKGSALSTMIELLAGPLIGDMTSMQSMAFDGGIKAAPCHGELIIAFDPELLGGGTSTANHESAEALFAAFTDQAARLPSQRRYEARERSMKYGVRVARELYDRIQSLLMDVQ</sequence>
<gene>
    <name evidence="3" type="ORF">EET67_23455</name>
</gene>
<dbReference type="InterPro" id="IPR043144">
    <property type="entry name" value="Mal/L-sulf/L-lact_DH-like_ah"/>
</dbReference>
<dbReference type="Pfam" id="PF02615">
    <property type="entry name" value="Ldh_2"/>
    <property type="match status" value="1"/>
</dbReference>
<keyword evidence="4" id="KW-1185">Reference proteome</keyword>
<dbReference type="PANTHER" id="PTHR11091">
    <property type="entry name" value="OXIDOREDUCTASE-RELATED"/>
    <property type="match status" value="1"/>
</dbReference>
<comment type="similarity">
    <text evidence="1">Belongs to the LDH2/MDH2 oxidoreductase family.</text>
</comment>
<dbReference type="SUPFAM" id="SSF89733">
    <property type="entry name" value="L-sulfolactate dehydrogenase-like"/>
    <property type="match status" value="1"/>
</dbReference>
<dbReference type="InterPro" id="IPR003767">
    <property type="entry name" value="Malate/L-lactate_DH-like"/>
</dbReference>
<evidence type="ECO:0000313" key="3">
    <source>
        <dbReference type="EMBL" id="RUM95392.1"/>
    </source>
</evidence>
<dbReference type="OrthoDB" id="9811519at2"/>